<dbReference type="NCBIfam" id="TIGR02563">
    <property type="entry name" value="cas_Csy4"/>
    <property type="match status" value="1"/>
</dbReference>
<evidence type="ECO:0000313" key="1">
    <source>
        <dbReference type="EMBL" id="OOV88800.1"/>
    </source>
</evidence>
<evidence type="ECO:0000313" key="2">
    <source>
        <dbReference type="Proteomes" id="UP000190064"/>
    </source>
</evidence>
<name>A0A1T1HGD2_OCELI</name>
<dbReference type="AlphaFoldDB" id="A0A1T1HGD2"/>
<dbReference type="GO" id="GO:0004519">
    <property type="term" value="F:endonuclease activity"/>
    <property type="evidence" value="ECO:0007669"/>
    <property type="project" value="InterPro"/>
</dbReference>
<dbReference type="EMBL" id="MTSD02000001">
    <property type="protein sequence ID" value="OOV88800.1"/>
    <property type="molecule type" value="Genomic_DNA"/>
</dbReference>
<sequence length="200" mass="23187">MKWHYFIIRYIPSDADEFLLAGRCILALHHFLYRNKANSIGIHFPDWSDRSVGKRIAFMSENEDLLTWFKKERYFLTMAENDLFEMTEIVQTSLTDKKGVAFVRNQKAGKLTSASKARRIRRAKRRAEARGEVYKSRNQESDRELDHFHSIHMESTSTGKAFTLFVGKVEEPGTGLSQKEFNSYGLSSQNQQMVLLPIIS</sequence>
<dbReference type="Gene3D" id="3.30.70.2540">
    <property type="entry name" value="CRISPR-associated endoribonuclease Cas6/Csy4"/>
    <property type="match status" value="1"/>
</dbReference>
<comment type="caution">
    <text evidence="1">The sequence shown here is derived from an EMBL/GenBank/DDBJ whole genome shotgun (WGS) entry which is preliminary data.</text>
</comment>
<reference evidence="1" key="1">
    <citation type="submission" date="2017-02" db="EMBL/GenBank/DDBJ databases">
        <title>Draft Genome Sequence of the Salt Water Bacterium Oceanospirillum linum ATCC 11336.</title>
        <authorList>
            <person name="Trachtenberg A.M."/>
            <person name="Carney J.G."/>
            <person name="Linnane J.D."/>
            <person name="Rheaume B.A."/>
            <person name="Pitts N.L."/>
            <person name="Mykles D.L."/>
            <person name="Maclea K.S."/>
        </authorList>
    </citation>
    <scope>NUCLEOTIDE SEQUENCE [LARGE SCALE GENOMIC DNA]</scope>
    <source>
        <strain evidence="1">ATCC 11336</strain>
    </source>
</reference>
<dbReference type="GO" id="GO:0043571">
    <property type="term" value="P:maintenance of CRISPR repeat elements"/>
    <property type="evidence" value="ECO:0007669"/>
    <property type="project" value="InterPro"/>
</dbReference>
<dbReference type="RefSeq" id="WP_077243250.1">
    <property type="nucleotide sequence ID" value="NZ_FXTS01000004.1"/>
</dbReference>
<gene>
    <name evidence="1" type="ORF">BTA35_0204815</name>
</gene>
<accession>A0A1T1HGD2</accession>
<organism evidence="1 2">
    <name type="scientific">Oceanospirillum linum</name>
    <dbReference type="NCBI Taxonomy" id="966"/>
    <lineage>
        <taxon>Bacteria</taxon>
        <taxon>Pseudomonadati</taxon>
        <taxon>Pseudomonadota</taxon>
        <taxon>Gammaproteobacteria</taxon>
        <taxon>Oceanospirillales</taxon>
        <taxon>Oceanospirillaceae</taxon>
        <taxon>Oceanospirillum</taxon>
    </lineage>
</organism>
<proteinExistence type="predicted"/>
<dbReference type="InterPro" id="IPR042564">
    <property type="entry name" value="CRISPR-Cas6/Csy4_sf"/>
</dbReference>
<dbReference type="Pfam" id="PF09618">
    <property type="entry name" value="Cas_Csy4"/>
    <property type="match status" value="1"/>
</dbReference>
<dbReference type="InterPro" id="IPR013396">
    <property type="entry name" value="CRISPR-assoc_prot_Csy4"/>
</dbReference>
<dbReference type="Proteomes" id="UP000190064">
    <property type="component" value="Unassembled WGS sequence"/>
</dbReference>
<protein>
    <submittedName>
        <fullName evidence="1">Type I-F CRISPR-associated endoribonuclease Cas6/Csy4</fullName>
    </submittedName>
</protein>
<keyword evidence="2" id="KW-1185">Reference proteome</keyword>